<feature type="binding site" evidence="8">
    <location>
        <position position="412"/>
    </location>
    <ligand>
        <name>substrate</name>
    </ligand>
</feature>
<dbReference type="AlphaFoldDB" id="A0A151TV65"/>
<keyword evidence="9" id="KW-0479">Metal-binding</keyword>
<dbReference type="Gene3D" id="3.20.20.120">
    <property type="entry name" value="Enolase-like C-terminal domain"/>
    <property type="match status" value="1"/>
</dbReference>
<feature type="domain" description="Enolase C-terminal TIM barrel" evidence="10">
    <location>
        <begin position="147"/>
        <end position="449"/>
    </location>
</feature>
<dbReference type="GO" id="GO:0000287">
    <property type="term" value="F:magnesium ion binding"/>
    <property type="evidence" value="ECO:0007669"/>
    <property type="project" value="InterPro"/>
</dbReference>
<dbReference type="InterPro" id="IPR000941">
    <property type="entry name" value="Enolase"/>
</dbReference>
<evidence type="ECO:0000256" key="2">
    <source>
        <dbReference type="ARBA" id="ARBA00009604"/>
    </source>
</evidence>
<dbReference type="SFLD" id="SFLDF00002">
    <property type="entry name" value="enolase"/>
    <property type="match status" value="1"/>
</dbReference>
<feature type="binding site" evidence="8">
    <location>
        <position position="181"/>
    </location>
    <ligand>
        <name>substrate</name>
    </ligand>
</feature>
<dbReference type="NCBIfam" id="TIGR01060">
    <property type="entry name" value="eno"/>
    <property type="match status" value="1"/>
</dbReference>
<dbReference type="GO" id="GO:0009737">
    <property type="term" value="P:response to abscisic acid"/>
    <property type="evidence" value="ECO:0007669"/>
    <property type="project" value="EnsemblPlants"/>
</dbReference>
<dbReference type="SMART" id="SM01192">
    <property type="entry name" value="Enolase_C"/>
    <property type="match status" value="1"/>
</dbReference>
<comment type="pathway">
    <text evidence="1">Carbohydrate degradation; glycolysis; pyruvate from D-glyceraldehyde 3-phosphate: step 4/5.</text>
</comment>
<evidence type="ECO:0000259" key="10">
    <source>
        <dbReference type="SMART" id="SM01192"/>
    </source>
</evidence>
<dbReference type="CDD" id="cd03313">
    <property type="entry name" value="enolase"/>
    <property type="match status" value="1"/>
</dbReference>
<dbReference type="GO" id="GO:0004634">
    <property type="term" value="F:phosphopyruvate hydratase activity"/>
    <property type="evidence" value="ECO:0007669"/>
    <property type="project" value="UniProtKB-EC"/>
</dbReference>
<reference evidence="12 13" key="1">
    <citation type="journal article" date="2012" name="Nat. Biotechnol.">
        <title>Draft genome sequence of pigeonpea (Cajanus cajan), an orphan legume crop of resource-poor farmers.</title>
        <authorList>
            <person name="Varshney R.K."/>
            <person name="Chen W."/>
            <person name="Li Y."/>
            <person name="Bharti A.K."/>
            <person name="Saxena R.K."/>
            <person name="Schlueter J.A."/>
            <person name="Donoghue M.T."/>
            <person name="Azam S."/>
            <person name="Fan G."/>
            <person name="Whaley A.M."/>
            <person name="Farmer A.D."/>
            <person name="Sheridan J."/>
            <person name="Iwata A."/>
            <person name="Tuteja R."/>
            <person name="Penmetsa R.V."/>
            <person name="Wu W."/>
            <person name="Upadhyaya H.D."/>
            <person name="Yang S.P."/>
            <person name="Shah T."/>
            <person name="Saxena K.B."/>
            <person name="Michael T."/>
            <person name="McCombie W.R."/>
            <person name="Yang B."/>
            <person name="Zhang G."/>
            <person name="Yang H."/>
            <person name="Wang J."/>
            <person name="Spillane C."/>
            <person name="Cook D.R."/>
            <person name="May G.D."/>
            <person name="Xu X."/>
            <person name="Jackson S.A."/>
        </authorList>
    </citation>
    <scope>NUCLEOTIDE SEQUENCE [LARGE SCALE GENOMIC DNA]</scope>
    <source>
        <strain evidence="13">cv. Asha</strain>
    </source>
</reference>
<dbReference type="GO" id="GO:0003677">
    <property type="term" value="F:DNA binding"/>
    <property type="evidence" value="ECO:0007669"/>
    <property type="project" value="EnsemblPlants"/>
</dbReference>
<dbReference type="FunFam" id="3.30.390.10:FF:000001">
    <property type="entry name" value="Enolase"/>
    <property type="match status" value="1"/>
</dbReference>
<dbReference type="GO" id="GO:0009416">
    <property type="term" value="P:response to light stimulus"/>
    <property type="evidence" value="ECO:0007669"/>
    <property type="project" value="EnsemblPlants"/>
</dbReference>
<organism evidence="12 13">
    <name type="scientific">Cajanus cajan</name>
    <name type="common">Pigeon pea</name>
    <name type="synonym">Cajanus indicus</name>
    <dbReference type="NCBI Taxonomy" id="3821"/>
    <lineage>
        <taxon>Eukaryota</taxon>
        <taxon>Viridiplantae</taxon>
        <taxon>Streptophyta</taxon>
        <taxon>Embryophyta</taxon>
        <taxon>Tracheophyta</taxon>
        <taxon>Spermatophyta</taxon>
        <taxon>Magnoliopsida</taxon>
        <taxon>eudicotyledons</taxon>
        <taxon>Gunneridae</taxon>
        <taxon>Pentapetalae</taxon>
        <taxon>rosids</taxon>
        <taxon>fabids</taxon>
        <taxon>Fabales</taxon>
        <taxon>Fabaceae</taxon>
        <taxon>Papilionoideae</taxon>
        <taxon>50 kb inversion clade</taxon>
        <taxon>NPAAA clade</taxon>
        <taxon>indigoferoid/millettioid clade</taxon>
        <taxon>Phaseoleae</taxon>
        <taxon>Cajanus</taxon>
    </lineage>
</organism>
<dbReference type="EC" id="4.2.1.11" evidence="3"/>
<feature type="binding site" evidence="8">
    <location>
        <position position="163"/>
    </location>
    <ligand>
        <name>substrate</name>
    </ligand>
</feature>
<dbReference type="PANTHER" id="PTHR11902">
    <property type="entry name" value="ENOLASE"/>
    <property type="match status" value="1"/>
</dbReference>
<sequence length="453" mass="48696">MATITIIKARQIFDSRGNPTVEVDLTCSNGTTVRAAVPSGASTGVYEALELRDGGSDYLGKGVSKAVDNVNSIIAPALIGKDPTKQTDIDNLMVQQLDGTVNEWGWCKQKLGANAILAVSLAICKAGASVLNIPLYKHIANLAGNSKLVLPVPAFNVINGGSHAGNKLAMQACFLRPFFCEFMVLPVGASTFKEAMKMGVEVYHHLKSVIKKKYGQDAVNVGDEGGFAPNIQENKEGLELLKTAIAKAGYTGKVVIGMDVAASEFYKEDKTYDLNFKEDDNDGSQRIPGTALKDLYKSFAAEYPIVSIEDPFDQDDWEHYAKLTAEVGAQVQIVGDDLLVTNPKRVQHAIDTNACNALLLKVNQIGSVTESIEAVKMSKKAGWGVMASHRSGETEDTFIADLSVGLATGQIKTGAPCRSERLAKYNQLLRIEEELGAEAVYAGANFRAPVEPY</sequence>
<evidence type="ECO:0000256" key="1">
    <source>
        <dbReference type="ARBA" id="ARBA00005031"/>
    </source>
</evidence>
<name>A0A151TV65_CAJCA</name>
<dbReference type="InterPro" id="IPR020809">
    <property type="entry name" value="Enolase_CS"/>
</dbReference>
<dbReference type="OMA" id="GMSITKI"/>
<evidence type="ECO:0000256" key="7">
    <source>
        <dbReference type="PIRSR" id="PIRSR001400-1"/>
    </source>
</evidence>
<dbReference type="Pfam" id="PF03952">
    <property type="entry name" value="Enolase_N"/>
    <property type="match status" value="1"/>
</dbReference>
<dbReference type="Proteomes" id="UP000075243">
    <property type="component" value="Chromosome 3"/>
</dbReference>
<keyword evidence="13" id="KW-1185">Reference proteome</keyword>
<dbReference type="SUPFAM" id="SSF51604">
    <property type="entry name" value="Enolase C-terminal domain-like"/>
    <property type="match status" value="1"/>
</dbReference>
<dbReference type="GO" id="GO:0009409">
    <property type="term" value="P:response to cold"/>
    <property type="evidence" value="ECO:0007669"/>
    <property type="project" value="EnsemblPlants"/>
</dbReference>
<keyword evidence="4 9" id="KW-0460">Magnesium</keyword>
<dbReference type="PANTHER" id="PTHR11902:SF1">
    <property type="entry name" value="ENOLASE"/>
    <property type="match status" value="1"/>
</dbReference>
<dbReference type="GO" id="GO:0000015">
    <property type="term" value="C:phosphopyruvate hydratase complex"/>
    <property type="evidence" value="ECO:0007669"/>
    <property type="project" value="InterPro"/>
</dbReference>
<dbReference type="InterPro" id="IPR020810">
    <property type="entry name" value="Enolase_C"/>
</dbReference>
<feature type="active site" description="Proton donor" evidence="7">
    <location>
        <position position="224"/>
    </location>
</feature>
<dbReference type="UniPathway" id="UPA00109">
    <property type="reaction ID" value="UER00187"/>
</dbReference>
<evidence type="ECO:0000313" key="13">
    <source>
        <dbReference type="Proteomes" id="UP000075243"/>
    </source>
</evidence>
<evidence type="ECO:0000256" key="8">
    <source>
        <dbReference type="PIRSR" id="PIRSR001400-2"/>
    </source>
</evidence>
<dbReference type="InterPro" id="IPR036849">
    <property type="entry name" value="Enolase-like_C_sf"/>
</dbReference>
<feature type="binding site" evidence="8">
    <location>
        <position position="336"/>
    </location>
    <ligand>
        <name>substrate</name>
    </ligand>
</feature>
<dbReference type="Gramene" id="C.cajan_09898.t">
    <property type="protein sequence ID" value="C.cajan_09898.t"/>
    <property type="gene ID" value="C.cajan_09898"/>
</dbReference>
<evidence type="ECO:0000256" key="3">
    <source>
        <dbReference type="ARBA" id="ARBA00012058"/>
    </source>
</evidence>
<evidence type="ECO:0000256" key="5">
    <source>
        <dbReference type="ARBA" id="ARBA00023152"/>
    </source>
</evidence>
<feature type="binding site" evidence="8">
    <location>
        <position position="309"/>
    </location>
    <ligand>
        <name>substrate</name>
    </ligand>
</feature>
<dbReference type="SFLD" id="SFLDS00001">
    <property type="entry name" value="Enolase"/>
    <property type="match status" value="1"/>
</dbReference>
<dbReference type="HAMAP" id="MF_00318">
    <property type="entry name" value="Enolase"/>
    <property type="match status" value="1"/>
</dbReference>
<dbReference type="Gene3D" id="3.30.390.10">
    <property type="entry name" value="Enolase-like, N-terminal domain"/>
    <property type="match status" value="1"/>
</dbReference>
<dbReference type="SMART" id="SM01193">
    <property type="entry name" value="Enolase_N"/>
    <property type="match status" value="1"/>
</dbReference>
<evidence type="ECO:0000259" key="11">
    <source>
        <dbReference type="SMART" id="SM01193"/>
    </source>
</evidence>
<dbReference type="GO" id="GO:0005740">
    <property type="term" value="C:mitochondrial envelope"/>
    <property type="evidence" value="ECO:0007669"/>
    <property type="project" value="EnsemblPlants"/>
</dbReference>
<dbReference type="PROSITE" id="PS00164">
    <property type="entry name" value="ENOLASE"/>
    <property type="match status" value="1"/>
</dbReference>
<dbReference type="SUPFAM" id="SSF54826">
    <property type="entry name" value="Enolase N-terminal domain-like"/>
    <property type="match status" value="1"/>
</dbReference>
<keyword evidence="5" id="KW-0324">Glycolysis</keyword>
<dbReference type="PIRSF" id="PIRSF001400">
    <property type="entry name" value="Enolase"/>
    <property type="match status" value="1"/>
</dbReference>
<evidence type="ECO:0000256" key="9">
    <source>
        <dbReference type="PIRSR" id="PIRSR001400-3"/>
    </source>
</evidence>
<dbReference type="EMBL" id="CM003605">
    <property type="protein sequence ID" value="KYP70940.1"/>
    <property type="molecule type" value="Genomic_DNA"/>
</dbReference>
<dbReference type="GO" id="GO:0006096">
    <property type="term" value="P:glycolytic process"/>
    <property type="evidence" value="ECO:0007669"/>
    <property type="project" value="UniProtKB-UniPathway"/>
</dbReference>
<dbReference type="STRING" id="3821.A0A151TV65"/>
<dbReference type="FunFam" id="3.20.20.120:FF:000002">
    <property type="entry name" value="Enolase 1"/>
    <property type="match status" value="1"/>
</dbReference>
<dbReference type="InterPro" id="IPR020811">
    <property type="entry name" value="Enolase_N"/>
</dbReference>
<evidence type="ECO:0000313" key="12">
    <source>
        <dbReference type="EMBL" id="KYP70940.1"/>
    </source>
</evidence>
<comment type="cofactor">
    <cofactor evidence="9">
        <name>Mg(2+)</name>
        <dbReference type="ChEBI" id="CHEBI:18420"/>
    </cofactor>
    <text evidence="9">Mg(2+) is required for catalysis and for stabilizing the dimer.</text>
</comment>
<feature type="binding site" evidence="9">
    <location>
        <position position="309"/>
    </location>
    <ligand>
        <name>Mg(2+)</name>
        <dbReference type="ChEBI" id="CHEBI:18420"/>
    </ligand>
</feature>
<protein>
    <recommendedName>
        <fullName evidence="3">phosphopyruvate hydratase</fullName>
        <ecNumber evidence="3">4.2.1.11</ecNumber>
    </recommendedName>
</protein>
<gene>
    <name evidence="12" type="ORF">KK1_010181</name>
</gene>
<proteinExistence type="inferred from homology"/>
<evidence type="ECO:0000256" key="6">
    <source>
        <dbReference type="ARBA" id="ARBA00023239"/>
    </source>
</evidence>
<evidence type="ECO:0000256" key="4">
    <source>
        <dbReference type="ARBA" id="ARBA00022842"/>
    </source>
</evidence>
<feature type="domain" description="Enolase N-terminal" evidence="11">
    <location>
        <begin position="4"/>
        <end position="139"/>
    </location>
</feature>
<keyword evidence="6 12" id="KW-0456">Lyase</keyword>
<feature type="binding site" evidence="9">
    <location>
        <position position="259"/>
    </location>
    <ligand>
        <name>Mg(2+)</name>
        <dbReference type="ChEBI" id="CHEBI:18420"/>
    </ligand>
</feature>
<dbReference type="GO" id="GO:0005634">
    <property type="term" value="C:nucleus"/>
    <property type="evidence" value="ECO:0007669"/>
    <property type="project" value="EnsemblPlants"/>
</dbReference>
<dbReference type="InterPro" id="IPR029017">
    <property type="entry name" value="Enolase-like_N"/>
</dbReference>
<feature type="binding site" evidence="9">
    <location>
        <position position="336"/>
    </location>
    <ligand>
        <name>Mg(2+)</name>
        <dbReference type="ChEBI" id="CHEBI:18420"/>
    </ligand>
</feature>
<accession>A0A151TV65</accession>
<feature type="binding site" evidence="8">
    <location>
        <begin position="388"/>
        <end position="391"/>
    </location>
    <ligand>
        <name>substrate</name>
    </ligand>
</feature>
<dbReference type="SFLD" id="SFLDG00178">
    <property type="entry name" value="enolase"/>
    <property type="match status" value="1"/>
</dbReference>
<feature type="active site" description="Proton acceptor" evidence="7">
    <location>
        <position position="361"/>
    </location>
</feature>
<dbReference type="Pfam" id="PF00113">
    <property type="entry name" value="Enolase_C"/>
    <property type="match status" value="1"/>
</dbReference>
<comment type="similarity">
    <text evidence="2">Belongs to the enolase family.</text>
</comment>
<dbReference type="PRINTS" id="PR00148">
    <property type="entry name" value="ENOLASE"/>
</dbReference>